<dbReference type="InterPro" id="IPR037804">
    <property type="entry name" value="SGF73"/>
</dbReference>
<evidence type="ECO:0000259" key="1">
    <source>
        <dbReference type="PROSITE" id="PS51505"/>
    </source>
</evidence>
<dbReference type="HOGENOM" id="CLU_2622443_0_0_1"/>
<evidence type="ECO:0000313" key="2">
    <source>
        <dbReference type="EMBL" id="EDQ99817.1"/>
    </source>
</evidence>
<dbReference type="PROSITE" id="PS51505">
    <property type="entry name" value="SCA7"/>
    <property type="match status" value="1"/>
</dbReference>
<dbReference type="Proteomes" id="UP000001194">
    <property type="component" value="Unassembled WGS sequence"/>
</dbReference>
<dbReference type="Pfam" id="PF08313">
    <property type="entry name" value="SCA7"/>
    <property type="match status" value="1"/>
</dbReference>
<dbReference type="PANTHER" id="PTHR47805:SF1">
    <property type="entry name" value="SAGA-ASSOCIATED FACTOR 73"/>
    <property type="match status" value="1"/>
</dbReference>
<dbReference type="KEGG" id="lbc:LACBIDRAFT_315185"/>
<protein>
    <submittedName>
        <fullName evidence="2">Predicted protein</fullName>
    </submittedName>
</protein>
<dbReference type="OrthoDB" id="21678at2759"/>
<accession>B0E011</accession>
<dbReference type="GeneID" id="6085164"/>
<reference evidence="2 3" key="1">
    <citation type="journal article" date="2008" name="Nature">
        <title>The genome of Laccaria bicolor provides insights into mycorrhizal symbiosis.</title>
        <authorList>
            <person name="Martin F."/>
            <person name="Aerts A."/>
            <person name="Ahren D."/>
            <person name="Brun A."/>
            <person name="Danchin E.G.J."/>
            <person name="Duchaussoy F."/>
            <person name="Gibon J."/>
            <person name="Kohler A."/>
            <person name="Lindquist E."/>
            <person name="Pereda V."/>
            <person name="Salamov A."/>
            <person name="Shapiro H.J."/>
            <person name="Wuyts J."/>
            <person name="Blaudez D."/>
            <person name="Buee M."/>
            <person name="Brokstein P."/>
            <person name="Canbaeck B."/>
            <person name="Cohen D."/>
            <person name="Courty P.E."/>
            <person name="Coutinho P.M."/>
            <person name="Delaruelle C."/>
            <person name="Detter J.C."/>
            <person name="Deveau A."/>
            <person name="DiFazio S."/>
            <person name="Duplessis S."/>
            <person name="Fraissinet-Tachet L."/>
            <person name="Lucic E."/>
            <person name="Frey-Klett P."/>
            <person name="Fourrey C."/>
            <person name="Feussner I."/>
            <person name="Gay G."/>
            <person name="Grimwood J."/>
            <person name="Hoegger P.J."/>
            <person name="Jain P."/>
            <person name="Kilaru S."/>
            <person name="Labbe J."/>
            <person name="Lin Y.C."/>
            <person name="Legue V."/>
            <person name="Le Tacon F."/>
            <person name="Marmeisse R."/>
            <person name="Melayah D."/>
            <person name="Montanini B."/>
            <person name="Muratet M."/>
            <person name="Nehls U."/>
            <person name="Niculita-Hirzel H."/>
            <person name="Oudot-Le Secq M.P."/>
            <person name="Peter M."/>
            <person name="Quesneville H."/>
            <person name="Rajashekar B."/>
            <person name="Reich M."/>
            <person name="Rouhier N."/>
            <person name="Schmutz J."/>
            <person name="Yin T."/>
            <person name="Chalot M."/>
            <person name="Henrissat B."/>
            <person name="Kuees U."/>
            <person name="Lucas S."/>
            <person name="Van de Peer Y."/>
            <person name="Podila G.K."/>
            <person name="Polle A."/>
            <person name="Pukkila P.J."/>
            <person name="Richardson P.M."/>
            <person name="Rouze P."/>
            <person name="Sanders I.R."/>
            <person name="Stajich J.E."/>
            <person name="Tunlid A."/>
            <person name="Tuskan G."/>
            <person name="Grigoriev I.V."/>
        </authorList>
    </citation>
    <scope>NUCLEOTIDE SEQUENCE [LARGE SCALE GENOMIC DNA]</scope>
    <source>
        <strain evidence="3">S238N-H82 / ATCC MYA-4686</strain>
    </source>
</reference>
<dbReference type="InParanoid" id="B0E011"/>
<gene>
    <name evidence="2" type="ORF">LACBIDRAFT_315185</name>
</gene>
<evidence type="ECO:0000313" key="3">
    <source>
        <dbReference type="Proteomes" id="UP000001194"/>
    </source>
</evidence>
<dbReference type="EMBL" id="DS547158">
    <property type="protein sequence ID" value="EDQ99817.1"/>
    <property type="molecule type" value="Genomic_DNA"/>
</dbReference>
<dbReference type="RefSeq" id="XP_001889509.1">
    <property type="nucleotide sequence ID" value="XM_001889474.1"/>
</dbReference>
<dbReference type="GO" id="GO:1904802">
    <property type="term" value="P:RITS complex assembly"/>
    <property type="evidence" value="ECO:0007669"/>
    <property type="project" value="TreeGrafter"/>
</dbReference>
<sequence length="78" mass="9122">MREVFFVLNEVRQLRESRMKGPVDYDRQCGVINNKGLPSSRSLACEAHTKGVKRGVEGRSRNYDELLLEWWIPTLWSL</sequence>
<dbReference type="InterPro" id="IPR013243">
    <property type="entry name" value="SCA7_dom"/>
</dbReference>
<dbReference type="GO" id="GO:0000124">
    <property type="term" value="C:SAGA complex"/>
    <property type="evidence" value="ECO:0007669"/>
    <property type="project" value="InterPro"/>
</dbReference>
<proteinExistence type="predicted"/>
<dbReference type="AlphaFoldDB" id="B0E011"/>
<name>B0E011_LACBS</name>
<feature type="domain" description="SCA7" evidence="1">
    <location>
        <begin position="16"/>
        <end position="78"/>
    </location>
</feature>
<dbReference type="GO" id="GO:0006357">
    <property type="term" value="P:regulation of transcription by RNA polymerase II"/>
    <property type="evidence" value="ECO:0007669"/>
    <property type="project" value="TreeGrafter"/>
</dbReference>
<keyword evidence="3" id="KW-1185">Reference proteome</keyword>
<dbReference type="PANTHER" id="PTHR47805">
    <property type="entry name" value="SAGA-ASSOCIATED FACTOR 73"/>
    <property type="match status" value="1"/>
</dbReference>
<organism evidence="3">
    <name type="scientific">Laccaria bicolor (strain S238N-H82 / ATCC MYA-4686)</name>
    <name type="common">Bicoloured deceiver</name>
    <name type="synonym">Laccaria laccata var. bicolor</name>
    <dbReference type="NCBI Taxonomy" id="486041"/>
    <lineage>
        <taxon>Eukaryota</taxon>
        <taxon>Fungi</taxon>
        <taxon>Dikarya</taxon>
        <taxon>Basidiomycota</taxon>
        <taxon>Agaricomycotina</taxon>
        <taxon>Agaricomycetes</taxon>
        <taxon>Agaricomycetidae</taxon>
        <taxon>Agaricales</taxon>
        <taxon>Agaricineae</taxon>
        <taxon>Hydnangiaceae</taxon>
        <taxon>Laccaria</taxon>
    </lineage>
</organism>
<dbReference type="GO" id="GO:0031048">
    <property type="term" value="P:regulatory ncRNA-mediated heterochromatin formation"/>
    <property type="evidence" value="ECO:0007669"/>
    <property type="project" value="TreeGrafter"/>
</dbReference>
<dbReference type="STRING" id="486041.B0E011"/>